<reference evidence="4 5" key="1">
    <citation type="submission" date="2013-03" db="EMBL/GenBank/DDBJ databases">
        <title>The Genome Sequence of Cladophialophora yegresii CBS 114405.</title>
        <authorList>
            <consortium name="The Broad Institute Genomics Platform"/>
            <person name="Cuomo C."/>
            <person name="de Hoog S."/>
            <person name="Gorbushina A."/>
            <person name="Walker B."/>
            <person name="Young S.K."/>
            <person name="Zeng Q."/>
            <person name="Gargeya S."/>
            <person name="Fitzgerald M."/>
            <person name="Haas B."/>
            <person name="Abouelleil A."/>
            <person name="Allen A.W."/>
            <person name="Alvarado L."/>
            <person name="Arachchi H.M."/>
            <person name="Berlin A.M."/>
            <person name="Chapman S.B."/>
            <person name="Gainer-Dewar J."/>
            <person name="Goldberg J."/>
            <person name="Griggs A."/>
            <person name="Gujja S."/>
            <person name="Hansen M."/>
            <person name="Howarth C."/>
            <person name="Imamovic A."/>
            <person name="Ireland A."/>
            <person name="Larimer J."/>
            <person name="McCowan C."/>
            <person name="Murphy C."/>
            <person name="Pearson M."/>
            <person name="Poon T.W."/>
            <person name="Priest M."/>
            <person name="Roberts A."/>
            <person name="Saif S."/>
            <person name="Shea T."/>
            <person name="Sisk P."/>
            <person name="Sykes S."/>
            <person name="Wortman J."/>
            <person name="Nusbaum C."/>
            <person name="Birren B."/>
        </authorList>
    </citation>
    <scope>NUCLEOTIDE SEQUENCE [LARGE SCALE GENOMIC DNA]</scope>
    <source>
        <strain evidence="4 5">CBS 114405</strain>
    </source>
</reference>
<dbReference type="GO" id="GO:0016020">
    <property type="term" value="C:membrane"/>
    <property type="evidence" value="ECO:0007669"/>
    <property type="project" value="TreeGrafter"/>
</dbReference>
<dbReference type="GO" id="GO:0016042">
    <property type="term" value="P:lipid catabolic process"/>
    <property type="evidence" value="ECO:0007669"/>
    <property type="project" value="UniProtKB-KW"/>
</dbReference>
<organism evidence="4 5">
    <name type="scientific">Cladophialophora yegresii CBS 114405</name>
    <dbReference type="NCBI Taxonomy" id="1182544"/>
    <lineage>
        <taxon>Eukaryota</taxon>
        <taxon>Fungi</taxon>
        <taxon>Dikarya</taxon>
        <taxon>Ascomycota</taxon>
        <taxon>Pezizomycotina</taxon>
        <taxon>Eurotiomycetes</taxon>
        <taxon>Chaetothyriomycetidae</taxon>
        <taxon>Chaetothyriales</taxon>
        <taxon>Herpotrichiellaceae</taxon>
        <taxon>Cladophialophora</taxon>
    </lineage>
</organism>
<dbReference type="InterPro" id="IPR016035">
    <property type="entry name" value="Acyl_Trfase/lysoPLipase"/>
</dbReference>
<protein>
    <recommendedName>
        <fullName evidence="6">PNPLA domain-containing protein</fullName>
    </recommendedName>
</protein>
<dbReference type="RefSeq" id="XP_007758696.1">
    <property type="nucleotide sequence ID" value="XM_007760506.1"/>
</dbReference>
<dbReference type="STRING" id="1182544.W9VU30"/>
<dbReference type="OrthoDB" id="1658288at2759"/>
<keyword evidence="2" id="KW-0442">Lipid degradation</keyword>
<feature type="compositionally biased region" description="Polar residues" evidence="3">
    <location>
        <begin position="1"/>
        <end position="32"/>
    </location>
</feature>
<dbReference type="EMBL" id="AMGW01000004">
    <property type="protein sequence ID" value="EXJ59073.1"/>
    <property type="molecule type" value="Genomic_DNA"/>
</dbReference>
<proteinExistence type="predicted"/>
<dbReference type="GO" id="GO:0047499">
    <property type="term" value="F:calcium-independent phospholipase A2 activity"/>
    <property type="evidence" value="ECO:0007669"/>
    <property type="project" value="TreeGrafter"/>
</dbReference>
<evidence type="ECO:0008006" key="6">
    <source>
        <dbReference type="Google" id="ProtNLM"/>
    </source>
</evidence>
<dbReference type="PANTHER" id="PTHR24185">
    <property type="entry name" value="CALCIUM-INDEPENDENT PHOSPHOLIPASE A2-GAMMA"/>
    <property type="match status" value="1"/>
</dbReference>
<dbReference type="Gene3D" id="3.40.1090.10">
    <property type="entry name" value="Cytosolic phospholipase A2 catalytic domain"/>
    <property type="match status" value="1"/>
</dbReference>
<accession>W9VU30</accession>
<evidence type="ECO:0000313" key="4">
    <source>
        <dbReference type="EMBL" id="EXJ59073.1"/>
    </source>
</evidence>
<dbReference type="GO" id="GO:0019369">
    <property type="term" value="P:arachidonate metabolic process"/>
    <property type="evidence" value="ECO:0007669"/>
    <property type="project" value="TreeGrafter"/>
</dbReference>
<evidence type="ECO:0000313" key="5">
    <source>
        <dbReference type="Proteomes" id="UP000019473"/>
    </source>
</evidence>
<evidence type="ECO:0000256" key="3">
    <source>
        <dbReference type="SAM" id="MobiDB-lite"/>
    </source>
</evidence>
<dbReference type="VEuPathDB" id="FungiDB:A1O7_06504"/>
<dbReference type="Proteomes" id="UP000019473">
    <property type="component" value="Unassembled WGS sequence"/>
</dbReference>
<evidence type="ECO:0000256" key="2">
    <source>
        <dbReference type="ARBA" id="ARBA00022963"/>
    </source>
</evidence>
<dbReference type="AlphaFoldDB" id="W9VU30"/>
<dbReference type="PANTHER" id="PTHR24185:SF1">
    <property type="entry name" value="CALCIUM-INDEPENDENT PHOSPHOLIPASE A2-GAMMA"/>
    <property type="match status" value="1"/>
</dbReference>
<keyword evidence="5" id="KW-1185">Reference proteome</keyword>
<keyword evidence="1" id="KW-0378">Hydrolase</keyword>
<dbReference type="SUPFAM" id="SSF52151">
    <property type="entry name" value="FabD/lysophospholipase-like"/>
    <property type="match status" value="1"/>
</dbReference>
<dbReference type="HOGENOM" id="CLU_1170550_0_0_1"/>
<feature type="region of interest" description="Disordered" evidence="3">
    <location>
        <begin position="1"/>
        <end position="37"/>
    </location>
</feature>
<dbReference type="GeneID" id="19181081"/>
<name>W9VU30_9EURO</name>
<gene>
    <name evidence="4" type="ORF">A1O7_06504</name>
</gene>
<keyword evidence="2" id="KW-0443">Lipid metabolism</keyword>
<comment type="caution">
    <text evidence="4">The sequence shown here is derived from an EMBL/GenBank/DDBJ whole genome shotgun (WGS) entry which is preliminary data.</text>
</comment>
<evidence type="ECO:0000256" key="1">
    <source>
        <dbReference type="ARBA" id="ARBA00022801"/>
    </source>
</evidence>
<sequence>MDQSGPVSPDSEGNSNAPTLAGPTSRTPSHGQSVYPLTGYLHNDEEKDGPWAGKIILSLDGGGIRGYSSLLIVEDLMSKIAVLEQDTSWIDENIKATYRLCDKDVKNVRYSADYPWKGQNITLHDERFYPAHYFDYVAGTSTDGLSAIMLGRLNLTVQEAKEQYTRFGNSVFGQGPWFHMRSALWWPRPKYATTKVRQTILEVVRLGLRDPQVVDYEVQHETLAKDPRFEKACQWYE</sequence>